<feature type="non-terminal residue" evidence="1">
    <location>
        <position position="206"/>
    </location>
</feature>
<gene>
    <name evidence="1" type="ORF">METZ01_LOCUS197703</name>
</gene>
<evidence type="ECO:0008006" key="2">
    <source>
        <dbReference type="Google" id="ProtNLM"/>
    </source>
</evidence>
<sequence>MLIPRWFHPLLAISDHLRDRGQNRILVILNLGGGNDGLNTVIPFEDDEYYNLRPNIAIPQNELLPVTETLGLHPALGPLMDLWNDENMAIIQNVGYDQQDLSHFRSTDIWRSGSDVDQIISTGWVARYLETLYSDYVENPPVEPMALQQGSTDGLLLTGNEGVPGVIVDDPSIFYSLVNETYESEYNNNPPETAGGDELSYVRQID</sequence>
<proteinExistence type="predicted"/>
<name>A0A382E353_9ZZZZ</name>
<protein>
    <recommendedName>
        <fullName evidence="2">DUF1501 domain-containing protein</fullName>
    </recommendedName>
</protein>
<accession>A0A382E353</accession>
<dbReference type="AlphaFoldDB" id="A0A382E353"/>
<dbReference type="EMBL" id="UINC01042345">
    <property type="protein sequence ID" value="SVB44849.1"/>
    <property type="molecule type" value="Genomic_DNA"/>
</dbReference>
<reference evidence="1" key="1">
    <citation type="submission" date="2018-05" db="EMBL/GenBank/DDBJ databases">
        <authorList>
            <person name="Lanie J.A."/>
            <person name="Ng W.-L."/>
            <person name="Kazmierczak K.M."/>
            <person name="Andrzejewski T.M."/>
            <person name="Davidsen T.M."/>
            <person name="Wayne K.J."/>
            <person name="Tettelin H."/>
            <person name="Glass J.I."/>
            <person name="Rusch D."/>
            <person name="Podicherti R."/>
            <person name="Tsui H.-C.T."/>
            <person name="Winkler M.E."/>
        </authorList>
    </citation>
    <scope>NUCLEOTIDE SEQUENCE</scope>
</reference>
<evidence type="ECO:0000313" key="1">
    <source>
        <dbReference type="EMBL" id="SVB44849.1"/>
    </source>
</evidence>
<organism evidence="1">
    <name type="scientific">marine metagenome</name>
    <dbReference type="NCBI Taxonomy" id="408172"/>
    <lineage>
        <taxon>unclassified sequences</taxon>
        <taxon>metagenomes</taxon>
        <taxon>ecological metagenomes</taxon>
    </lineage>
</organism>